<organism evidence="1 2">
    <name type="scientific">Puccinia striiformis f. sp. tritici</name>
    <dbReference type="NCBI Taxonomy" id="168172"/>
    <lineage>
        <taxon>Eukaryota</taxon>
        <taxon>Fungi</taxon>
        <taxon>Dikarya</taxon>
        <taxon>Basidiomycota</taxon>
        <taxon>Pucciniomycotina</taxon>
        <taxon>Pucciniomycetes</taxon>
        <taxon>Pucciniales</taxon>
        <taxon>Pucciniaceae</taxon>
        <taxon>Puccinia</taxon>
    </lineage>
</organism>
<gene>
    <name evidence="1" type="ORF">MJO28_014476</name>
</gene>
<reference evidence="2" key="2">
    <citation type="journal article" date="2018" name="Mol. Plant Microbe Interact.">
        <title>Genome sequence resources for the wheat stripe rust pathogen (Puccinia striiformis f. sp. tritici) and the barley stripe rust pathogen (Puccinia striiformis f. sp. hordei).</title>
        <authorList>
            <person name="Xia C."/>
            <person name="Wang M."/>
            <person name="Yin C."/>
            <person name="Cornejo O.E."/>
            <person name="Hulbert S.H."/>
            <person name="Chen X."/>
        </authorList>
    </citation>
    <scope>NUCLEOTIDE SEQUENCE [LARGE SCALE GENOMIC DNA]</scope>
    <source>
        <strain evidence="2">93-210</strain>
    </source>
</reference>
<accession>A0ACC0DU23</accession>
<evidence type="ECO:0000313" key="1">
    <source>
        <dbReference type="EMBL" id="KAI7938897.1"/>
    </source>
</evidence>
<sequence length="1200" mass="133844">MSGALTHRISSIEPFNDADAGYSQIYVVGDRGSAEVTSRIRKAQGKGGDNGPGAAMRPSVVGILLSVLYKYNPYTNLFRTARDVLQANNAQTFKLQVVPLAGADPKRYNEPSVDEVAVLVQGSGDIVNERQILLHRLDGRLTYISDMHSSYFPLRYPLFFPRGEQQWDNLYMSSTGRVAGRKVGSLEWFAFLLFQRPNHFSALLAGRSLLQELILASTRLSLNQLATMAVRPVILPSTFIGSPRCMQQLYQDAMALVRKYRPPSLFITMTANPNWPEITNYIPEEGESIDHPTLVVRVFYQKVVALIEEVVEMQRFGKCLSYVYTIEFQKRGLPHLHLMVTLDEADRPKTPEEIDSIVSAELPDPKEEPRLHEIVCLSMIHGPCQNRPCWRDGACKYGYPRPFSERTVNVDGAYPAYRRRDTGLSVKKHTFTFDNQSVVPYNKFLTLMFECHINVEIPVNTTAVKYLYKYITKGHNWAHVAVDVIDKPQAFIDARYISAPEACWRLFKFPLSDRMQSVTRLHIHEPGEQLVFFNEREGAEGQIVSESCTVRRLLVDDALYKSTLSEAAAARSGYQLAQLFAITCVHSPPADPQTLFDDHYLDFTDDATRLDINRRDSRQLRPAKRRVVGLFRLEAMGSLLAGCGMRVTQDERELLASMQGKLSPKESHNSIKQRVNTSRKSFNNGQITFFHEARRALAASSGALLYLDGPGGTGKTYVLNTIIDYADCQQFGRIVVASSGVAALLLKGGQTAHSAFQIPINPLPKTECPVEEGTVLARHLVSVRLIIWDKIVTINKNAIEAVDITLRRLCHSQEPFGGKVVIFSGDFRQILPVVKYNETPPSYAATIKSSQLWPSIKSFALVENMRLAAAMRGPDNAANVRFAASLLALGEGALQATDRDVLKLESINLHSFRTAGDGCAKLVDFVYKELAERFNDNEEVNCVYLSERCILAPLNADVNKINTQVLAKLKGQEQTLVSIDTPDPEGYENLPEESLNKISITGLPEHIIKMKVGMPIVVTRNLRIGAGICNGSRMLVTKIGFGYLCGRLISGPRAGKEIQIPRVKLHNKSSPRAGLSFYRWQFPVAPAYAMSVNKSQGQTLSRVGVYLGTDVFAHGQLYVALSRVSDAENILVVKPAIPDGVVNVVHKRIFERPQVSLKAAYRDPATSIHTFDLPVCGTNNLMDTNSTYPTTFPFFLTRKT</sequence>
<reference evidence="1 2" key="3">
    <citation type="journal article" date="2022" name="Microbiol. Spectr.">
        <title>Folding features and dynamics of 3D genome architecture in plant fungal pathogens.</title>
        <authorList>
            <person name="Xia C."/>
        </authorList>
    </citation>
    <scope>NUCLEOTIDE SEQUENCE [LARGE SCALE GENOMIC DNA]</scope>
    <source>
        <strain evidence="1 2">93-210</strain>
    </source>
</reference>
<keyword evidence="2" id="KW-1185">Reference proteome</keyword>
<comment type="caution">
    <text evidence="1">The sequence shown here is derived from an EMBL/GenBank/DDBJ whole genome shotgun (WGS) entry which is preliminary data.</text>
</comment>
<dbReference type="EMBL" id="CM045879">
    <property type="protein sequence ID" value="KAI7938897.1"/>
    <property type="molecule type" value="Genomic_DNA"/>
</dbReference>
<dbReference type="Proteomes" id="UP001060170">
    <property type="component" value="Chromosome 15"/>
</dbReference>
<evidence type="ECO:0000313" key="2">
    <source>
        <dbReference type="Proteomes" id="UP001060170"/>
    </source>
</evidence>
<protein>
    <submittedName>
        <fullName evidence="1">Uncharacterized protein</fullName>
    </submittedName>
</protein>
<proteinExistence type="predicted"/>
<reference evidence="2" key="1">
    <citation type="journal article" date="2018" name="BMC Genomics">
        <title>Genomic insights into host adaptation between the wheat stripe rust pathogen (Puccinia striiformis f. sp. tritici) and the barley stripe rust pathogen (Puccinia striiformis f. sp. hordei).</title>
        <authorList>
            <person name="Xia C."/>
            <person name="Wang M."/>
            <person name="Yin C."/>
            <person name="Cornejo O.E."/>
            <person name="Hulbert S.H."/>
            <person name="Chen X."/>
        </authorList>
    </citation>
    <scope>NUCLEOTIDE SEQUENCE [LARGE SCALE GENOMIC DNA]</scope>
    <source>
        <strain evidence="2">93-210</strain>
    </source>
</reference>
<name>A0ACC0DU23_9BASI</name>